<accession>A0ABT6NC25</accession>
<dbReference type="InterPro" id="IPR011256">
    <property type="entry name" value="Reg_factor_effector_dom_sf"/>
</dbReference>
<dbReference type="Gene3D" id="3.20.80.10">
    <property type="entry name" value="Regulatory factor, effector binding domain"/>
    <property type="match status" value="1"/>
</dbReference>
<organism evidence="2 3">
    <name type="scientific">Fusibacter bizertensis</name>
    <dbReference type="NCBI Taxonomy" id="1488331"/>
    <lineage>
        <taxon>Bacteria</taxon>
        <taxon>Bacillati</taxon>
        <taxon>Bacillota</taxon>
        <taxon>Clostridia</taxon>
        <taxon>Eubacteriales</taxon>
        <taxon>Eubacteriales Family XII. Incertae Sedis</taxon>
        <taxon>Fusibacter</taxon>
    </lineage>
</organism>
<dbReference type="Pfam" id="PF14526">
    <property type="entry name" value="Cass2"/>
    <property type="match status" value="1"/>
</dbReference>
<dbReference type="SMART" id="SM00871">
    <property type="entry name" value="AraC_E_bind"/>
    <property type="match status" value="1"/>
</dbReference>
<feature type="domain" description="AraC effector-binding" evidence="1">
    <location>
        <begin position="1"/>
        <end position="147"/>
    </location>
</feature>
<evidence type="ECO:0000313" key="3">
    <source>
        <dbReference type="Proteomes" id="UP001158045"/>
    </source>
</evidence>
<dbReference type="InterPro" id="IPR010499">
    <property type="entry name" value="AraC_E-bd"/>
</dbReference>
<name>A0ABT6NC25_9FIRM</name>
<evidence type="ECO:0000259" key="1">
    <source>
        <dbReference type="SMART" id="SM00871"/>
    </source>
</evidence>
<comment type="caution">
    <text evidence="2">The sequence shown here is derived from an EMBL/GenBank/DDBJ whole genome shotgun (WGS) entry which is preliminary data.</text>
</comment>
<dbReference type="InterPro" id="IPR053182">
    <property type="entry name" value="YobU-like_regulator"/>
</dbReference>
<sequence>MKAKIVNVKAAKVMGMVYKGKNLNGEIPAMWTIFNRRYVELKNADLQVFYGLCYGYESNGDFSYMAGLAVDPIADIPNGMEVVELPAGKYAAFTFKDHISKMGEFWDAIYKIYLPENNLKPLQGMTFELYDERFPINGECDIYIPVE</sequence>
<dbReference type="SUPFAM" id="SSF55136">
    <property type="entry name" value="Probable bacterial effector-binding domain"/>
    <property type="match status" value="1"/>
</dbReference>
<dbReference type="RefSeq" id="WP_281093791.1">
    <property type="nucleotide sequence ID" value="NZ_JARYZI010000004.1"/>
</dbReference>
<gene>
    <name evidence="2" type="ORF">QE109_07370</name>
</gene>
<keyword evidence="3" id="KW-1185">Reference proteome</keyword>
<dbReference type="Proteomes" id="UP001158045">
    <property type="component" value="Unassembled WGS sequence"/>
</dbReference>
<protein>
    <submittedName>
        <fullName evidence="2">GyrI-like domain-containing protein</fullName>
    </submittedName>
</protein>
<dbReference type="PANTHER" id="PTHR36444:SF2">
    <property type="entry name" value="TRANSCRIPTIONAL REGULATOR PROTEIN YOBU-RELATED"/>
    <property type="match status" value="1"/>
</dbReference>
<reference evidence="2 3" key="1">
    <citation type="submission" date="2023-04" db="EMBL/GenBank/DDBJ databases">
        <title>Fusibacter bizertensis strain WBS, isolated from littoral bottom sediments of the Arctic seas - biochemical and genomic analysis.</title>
        <authorList>
            <person name="Brioukhanov A.L."/>
        </authorList>
    </citation>
    <scope>NUCLEOTIDE SEQUENCE [LARGE SCALE GENOMIC DNA]</scope>
    <source>
        <strain evidence="2 3">WBS</strain>
    </source>
</reference>
<dbReference type="EMBL" id="JARYZI010000004">
    <property type="protein sequence ID" value="MDH8677962.1"/>
    <property type="molecule type" value="Genomic_DNA"/>
</dbReference>
<evidence type="ECO:0000313" key="2">
    <source>
        <dbReference type="EMBL" id="MDH8677962.1"/>
    </source>
</evidence>
<dbReference type="PANTHER" id="PTHR36444">
    <property type="entry name" value="TRANSCRIPTIONAL REGULATOR PROTEIN YOBU-RELATED"/>
    <property type="match status" value="1"/>
</dbReference>
<proteinExistence type="predicted"/>
<dbReference type="InterPro" id="IPR029441">
    <property type="entry name" value="Cass2"/>
</dbReference>